<dbReference type="OrthoDB" id="4412271at2"/>
<dbReference type="GO" id="GO:0004175">
    <property type="term" value="F:endopeptidase activity"/>
    <property type="evidence" value="ECO:0007669"/>
    <property type="project" value="UniProtKB-ARBA"/>
</dbReference>
<dbReference type="Proteomes" id="UP000293036">
    <property type="component" value="Unassembled WGS sequence"/>
</dbReference>
<keyword evidence="3" id="KW-0645">Protease</keyword>
<dbReference type="AlphaFoldDB" id="A0A4Q9V2M6"/>
<keyword evidence="1" id="KW-0472">Membrane</keyword>
<dbReference type="GO" id="GO:0006508">
    <property type="term" value="P:proteolysis"/>
    <property type="evidence" value="ECO:0007669"/>
    <property type="project" value="UniProtKB-KW"/>
</dbReference>
<feature type="transmembrane region" description="Helical" evidence="1">
    <location>
        <begin position="105"/>
        <end position="123"/>
    </location>
</feature>
<feature type="domain" description="CAAX prenyl protease 2/Lysostaphin resistance protein A-like" evidence="2">
    <location>
        <begin position="105"/>
        <end position="202"/>
    </location>
</feature>
<evidence type="ECO:0000259" key="2">
    <source>
        <dbReference type="Pfam" id="PF02517"/>
    </source>
</evidence>
<dbReference type="PANTHER" id="PTHR36435">
    <property type="entry name" value="SLR1288 PROTEIN"/>
    <property type="match status" value="1"/>
</dbReference>
<feature type="transmembrane region" description="Helical" evidence="1">
    <location>
        <begin position="9"/>
        <end position="28"/>
    </location>
</feature>
<organism evidence="3 4">
    <name type="scientific">Arcanobacterium bovis</name>
    <dbReference type="NCBI Taxonomy" id="2529275"/>
    <lineage>
        <taxon>Bacteria</taxon>
        <taxon>Bacillati</taxon>
        <taxon>Actinomycetota</taxon>
        <taxon>Actinomycetes</taxon>
        <taxon>Actinomycetales</taxon>
        <taxon>Actinomycetaceae</taxon>
        <taxon>Arcanobacterium</taxon>
    </lineage>
</organism>
<keyword evidence="3" id="KW-0482">Metalloprotease</keyword>
<evidence type="ECO:0000313" key="4">
    <source>
        <dbReference type="Proteomes" id="UP000293036"/>
    </source>
</evidence>
<feature type="transmembrane region" description="Helical" evidence="1">
    <location>
        <begin position="135"/>
        <end position="154"/>
    </location>
</feature>
<protein>
    <submittedName>
        <fullName evidence="3">CPBP family intramembrane metalloprotease</fullName>
    </submittedName>
</protein>
<evidence type="ECO:0000313" key="3">
    <source>
        <dbReference type="EMBL" id="TBW23870.1"/>
    </source>
</evidence>
<proteinExistence type="predicted"/>
<gene>
    <name evidence="3" type="ORF">EZJ44_01725</name>
</gene>
<evidence type="ECO:0000256" key="1">
    <source>
        <dbReference type="SAM" id="Phobius"/>
    </source>
</evidence>
<reference evidence="3 4" key="1">
    <citation type="submission" date="2019-02" db="EMBL/GenBank/DDBJ databases">
        <title>Arcanobacterium bovis sp. nov., isolated from the milk of a cow with mastitis.</title>
        <authorList>
            <person name="Sammra O."/>
            <person name="Foster G."/>
            <person name="Hassan A."/>
            <person name="Alssahen M."/>
            <person name="Laemmler C."/>
            <person name="Borowiak M."/>
            <person name="Malorny B."/>
            <person name="Abdulmawjood A."/>
        </authorList>
    </citation>
    <scope>NUCLEOTIDE SEQUENCE [LARGE SCALE GENOMIC DNA]</scope>
    <source>
        <strain evidence="3 4">C605018/01/1</strain>
    </source>
</reference>
<keyword evidence="1" id="KW-1133">Transmembrane helix</keyword>
<comment type="caution">
    <text evidence="3">The sequence shown here is derived from an EMBL/GenBank/DDBJ whole genome shotgun (WGS) entry which is preliminary data.</text>
</comment>
<keyword evidence="3" id="KW-0378">Hydrolase</keyword>
<dbReference type="PANTHER" id="PTHR36435:SF1">
    <property type="entry name" value="CAAX AMINO TERMINAL PROTEASE FAMILY PROTEIN"/>
    <property type="match status" value="1"/>
</dbReference>
<dbReference type="Pfam" id="PF02517">
    <property type="entry name" value="Rce1-like"/>
    <property type="match status" value="1"/>
</dbReference>
<dbReference type="InterPro" id="IPR052710">
    <property type="entry name" value="CAAX_protease"/>
</dbReference>
<dbReference type="RefSeq" id="WP_131279481.1">
    <property type="nucleotide sequence ID" value="NZ_JBHSLR010000009.1"/>
</dbReference>
<dbReference type="InterPro" id="IPR003675">
    <property type="entry name" value="Rce1/LyrA-like_dom"/>
</dbReference>
<keyword evidence="1" id="KW-0812">Transmembrane</keyword>
<name>A0A4Q9V2M6_9ACTO</name>
<keyword evidence="4" id="KW-1185">Reference proteome</keyword>
<sequence>MDKISSRPYIVVLALYALFEISVLAYAKYGLGATYGSKEFIHAIFVPHAIMAVVLIAYSYFSRDGYQLPNPSQPLGWKLILISLVPTVIVGGYVIISQASATKAFIVPFMAMLAVGISEELTFRKIVITSLLKDVSPAHTILVSAVIFSALHAFNLIAGQTLKSTFTQLLMTFLAGLVYGVFYMYTKNITVMILLHWWWDYILISGAIKPESPWSMLVSAMPLIELIAMGIILYKYKELRTTEYLTK</sequence>
<dbReference type="GO" id="GO:0080120">
    <property type="term" value="P:CAAX-box protein maturation"/>
    <property type="evidence" value="ECO:0007669"/>
    <property type="project" value="UniProtKB-ARBA"/>
</dbReference>
<feature type="transmembrane region" description="Helical" evidence="1">
    <location>
        <begin position="79"/>
        <end position="99"/>
    </location>
</feature>
<dbReference type="GO" id="GO:0008237">
    <property type="term" value="F:metallopeptidase activity"/>
    <property type="evidence" value="ECO:0007669"/>
    <property type="project" value="UniProtKB-KW"/>
</dbReference>
<feature type="transmembrane region" description="Helical" evidence="1">
    <location>
        <begin position="214"/>
        <end position="234"/>
    </location>
</feature>
<feature type="transmembrane region" description="Helical" evidence="1">
    <location>
        <begin position="40"/>
        <end position="58"/>
    </location>
</feature>
<dbReference type="EMBL" id="SJDT01000001">
    <property type="protein sequence ID" value="TBW23870.1"/>
    <property type="molecule type" value="Genomic_DNA"/>
</dbReference>
<accession>A0A4Q9V2M6</accession>